<proteinExistence type="predicted"/>
<keyword evidence="2" id="KW-1185">Reference proteome</keyword>
<protein>
    <submittedName>
        <fullName evidence="1">Uncharacterized protein</fullName>
    </submittedName>
</protein>
<comment type="caution">
    <text evidence="1">The sequence shown here is derived from an EMBL/GenBank/DDBJ whole genome shotgun (WGS) entry which is preliminary data.</text>
</comment>
<gene>
    <name evidence="1" type="ORF">BaRGS_00034289</name>
</gene>
<organism evidence="1 2">
    <name type="scientific">Batillaria attramentaria</name>
    <dbReference type="NCBI Taxonomy" id="370345"/>
    <lineage>
        <taxon>Eukaryota</taxon>
        <taxon>Metazoa</taxon>
        <taxon>Spiralia</taxon>
        <taxon>Lophotrochozoa</taxon>
        <taxon>Mollusca</taxon>
        <taxon>Gastropoda</taxon>
        <taxon>Caenogastropoda</taxon>
        <taxon>Sorbeoconcha</taxon>
        <taxon>Cerithioidea</taxon>
        <taxon>Batillariidae</taxon>
        <taxon>Batillaria</taxon>
    </lineage>
</organism>
<dbReference type="Proteomes" id="UP001519460">
    <property type="component" value="Unassembled WGS sequence"/>
</dbReference>
<dbReference type="AlphaFoldDB" id="A0ABD0JJ43"/>
<reference evidence="1 2" key="1">
    <citation type="journal article" date="2023" name="Sci. Data">
        <title>Genome assembly of the Korean intertidal mud-creeper Batillaria attramentaria.</title>
        <authorList>
            <person name="Patra A.K."/>
            <person name="Ho P.T."/>
            <person name="Jun S."/>
            <person name="Lee S.J."/>
            <person name="Kim Y."/>
            <person name="Won Y.J."/>
        </authorList>
    </citation>
    <scope>NUCLEOTIDE SEQUENCE [LARGE SCALE GENOMIC DNA]</scope>
    <source>
        <strain evidence="1">Wonlab-2016</strain>
    </source>
</reference>
<evidence type="ECO:0000313" key="1">
    <source>
        <dbReference type="EMBL" id="KAK7474467.1"/>
    </source>
</evidence>
<accession>A0ABD0JJ43</accession>
<name>A0ABD0JJ43_9CAEN</name>
<sequence>MLQIHVNTINPHVICYPVHNLYPGFHTSFLCVRWPHSKRSTSLDAKLKQAEKVSPDVLVYSILKTCTPDFTPAFSVSVGVIGHHRFHMMPQTHANTNRIQRSVHVFVIPQESCIPDFTPAFSMSVCFIGHHRSHQIPRTRTETAERLM</sequence>
<evidence type="ECO:0000313" key="2">
    <source>
        <dbReference type="Proteomes" id="UP001519460"/>
    </source>
</evidence>
<dbReference type="EMBL" id="JACVVK020000436">
    <property type="protein sequence ID" value="KAK7474467.1"/>
    <property type="molecule type" value="Genomic_DNA"/>
</dbReference>